<dbReference type="EMBL" id="RJJR01000001">
    <property type="protein sequence ID" value="RNI39979.1"/>
    <property type="molecule type" value="Genomic_DNA"/>
</dbReference>
<keyword evidence="1" id="KW-0472">Membrane</keyword>
<feature type="transmembrane region" description="Helical" evidence="1">
    <location>
        <begin position="6"/>
        <end position="26"/>
    </location>
</feature>
<keyword evidence="3" id="KW-1185">Reference proteome</keyword>
<dbReference type="Proteomes" id="UP000267223">
    <property type="component" value="Unassembled WGS sequence"/>
</dbReference>
<dbReference type="AlphaFoldDB" id="A0A3M9NQB4"/>
<evidence type="ECO:0000256" key="1">
    <source>
        <dbReference type="SAM" id="Phobius"/>
    </source>
</evidence>
<accession>A0A3M9NQB4</accession>
<gene>
    <name evidence="2" type="ORF">EFY79_01365</name>
</gene>
<organism evidence="2 3">
    <name type="scientific">Hanamia caeni</name>
    <dbReference type="NCBI Taxonomy" id="2294116"/>
    <lineage>
        <taxon>Bacteria</taxon>
        <taxon>Pseudomonadati</taxon>
        <taxon>Bacteroidota</taxon>
        <taxon>Chitinophagia</taxon>
        <taxon>Chitinophagales</taxon>
        <taxon>Chitinophagaceae</taxon>
        <taxon>Hanamia</taxon>
    </lineage>
</organism>
<protein>
    <submittedName>
        <fullName evidence="2">Uncharacterized protein</fullName>
    </submittedName>
</protein>
<sequence>MVISCSIYYFLTILMPFYLFFINSNYTKRNKFLHNLLVYCRQHTKISASRAFIADNSLSVGPDA</sequence>
<evidence type="ECO:0000313" key="2">
    <source>
        <dbReference type="EMBL" id="RNI39979.1"/>
    </source>
</evidence>
<proteinExistence type="predicted"/>
<reference evidence="2 3" key="1">
    <citation type="submission" date="2018-11" db="EMBL/GenBank/DDBJ databases">
        <title>Draft genome sequence of Ferruginibacter sp. BO-59.</title>
        <authorList>
            <person name="Im W.T."/>
        </authorList>
    </citation>
    <scope>NUCLEOTIDE SEQUENCE [LARGE SCALE GENOMIC DNA]</scope>
    <source>
        <strain evidence="2 3">BO-59</strain>
    </source>
</reference>
<keyword evidence="1" id="KW-1133">Transmembrane helix</keyword>
<name>A0A3M9NQB4_9BACT</name>
<comment type="caution">
    <text evidence="2">The sequence shown here is derived from an EMBL/GenBank/DDBJ whole genome shotgun (WGS) entry which is preliminary data.</text>
</comment>
<evidence type="ECO:0000313" key="3">
    <source>
        <dbReference type="Proteomes" id="UP000267223"/>
    </source>
</evidence>
<keyword evidence="1" id="KW-0812">Transmembrane</keyword>